<dbReference type="GO" id="GO:0015209">
    <property type="term" value="F:cytosine transmembrane transporter activity"/>
    <property type="evidence" value="ECO:0007669"/>
    <property type="project" value="InterPro"/>
</dbReference>
<dbReference type="eggNOG" id="COG1457">
    <property type="taxonomic scope" value="Bacteria"/>
</dbReference>
<keyword evidence="1" id="KW-1133">Transmembrane helix</keyword>
<dbReference type="EMBL" id="CU207211">
    <property type="protein sequence ID" value="CAL61624.1"/>
    <property type="molecule type" value="Genomic_DNA"/>
</dbReference>
<protein>
    <submittedName>
        <fullName evidence="2">Two-component sensor kinase (N part)</fullName>
    </submittedName>
</protein>
<proteinExistence type="predicted"/>
<organism evidence="2 3">
    <name type="scientific">Herminiimonas arsenicoxydans</name>
    <dbReference type="NCBI Taxonomy" id="204773"/>
    <lineage>
        <taxon>Bacteria</taxon>
        <taxon>Pseudomonadati</taxon>
        <taxon>Pseudomonadota</taxon>
        <taxon>Betaproteobacteria</taxon>
        <taxon>Burkholderiales</taxon>
        <taxon>Oxalobacteraceae</taxon>
        <taxon>Herminiimonas</taxon>
    </lineage>
</organism>
<dbReference type="STRING" id="204773.HEAR1453"/>
<feature type="transmembrane region" description="Helical" evidence="1">
    <location>
        <begin position="306"/>
        <end position="326"/>
    </location>
</feature>
<keyword evidence="1" id="KW-0812">Transmembrane</keyword>
<evidence type="ECO:0000256" key="1">
    <source>
        <dbReference type="SAM" id="Phobius"/>
    </source>
</evidence>
<feature type="transmembrane region" description="Helical" evidence="1">
    <location>
        <begin position="72"/>
        <end position="98"/>
    </location>
</feature>
<sequence length="499" mass="55193">MAQQKIFRIRRDYNRWVANESLEDYALRYTPRGFRKWSEWRLGNAAFGAASFLALEAIGGAIALNYGFANAVWAILTVAVITFLTGLPISYYAARYGIDMDLLTRGAGFGYMGSTISSLIYASFTIIFFALEAAILAVALQMWIAWPLWIWYVICPLFIVPLVARGITLISRLQLWTQPLWLLLLITPYVAIFWKKPEAYTEFTQFVGAISKSSNFDPVMFGVAATVAFSLVAQIGEQVDFLRFLPEKTAVNRRRWWTAVIVAGAGWIVPGGLKMLGGAFLAYLVFQTGVPAAHAMEPTRMYLLGFSHLFSDPAWVLAITLLFVVVSQVKINLTNAYAGSLAWSNFFARLTHSHPGRVVWLVFNCLLALLLMNLGVFAALENVLGLYSNVAVAWVGTLVADLVINKPLGLSPKGIEFKRAHLYDINPVGLGTMLLAAGVGITAFSGVMGPEVAAFSPFITLGMTFVISPLLAFAKTALNPRIWRIARRMVRLFVRCVAR</sequence>
<keyword evidence="3" id="KW-1185">Reference proteome</keyword>
<keyword evidence="1" id="KW-0472">Membrane</keyword>
<name>A4G537_HERAR</name>
<gene>
    <name evidence="2" type="ordered locus">HEAR1453</name>
</gene>
<feature type="transmembrane region" description="Helical" evidence="1">
    <location>
        <begin position="42"/>
        <end position="66"/>
    </location>
</feature>
<feature type="transmembrane region" description="Helical" evidence="1">
    <location>
        <begin position="219"/>
        <end position="236"/>
    </location>
</feature>
<dbReference type="GO" id="GO:0005886">
    <property type="term" value="C:plasma membrane"/>
    <property type="evidence" value="ECO:0007669"/>
    <property type="project" value="TreeGrafter"/>
</dbReference>
<keyword evidence="2" id="KW-0808">Transferase</keyword>
<dbReference type="Gene3D" id="1.10.4160.10">
    <property type="entry name" value="Hydantoin permease"/>
    <property type="match status" value="1"/>
</dbReference>
<feature type="transmembrane region" description="Helical" evidence="1">
    <location>
        <begin position="256"/>
        <end position="286"/>
    </location>
</feature>
<dbReference type="PANTHER" id="PTHR30569">
    <property type="entry name" value="CYTOSINE TRANSPORTER CODB"/>
    <property type="match status" value="1"/>
</dbReference>
<feature type="transmembrane region" description="Helical" evidence="1">
    <location>
        <begin position="149"/>
        <end position="168"/>
    </location>
</feature>
<feature type="transmembrane region" description="Helical" evidence="1">
    <location>
        <begin position="425"/>
        <end position="448"/>
    </location>
</feature>
<keyword evidence="2" id="KW-0418">Kinase</keyword>
<accession>A4G537</accession>
<evidence type="ECO:0000313" key="3">
    <source>
        <dbReference type="Proteomes" id="UP000006697"/>
    </source>
</evidence>
<dbReference type="HOGENOM" id="CLU_008084_2_1_4"/>
<feature type="transmembrane region" description="Helical" evidence="1">
    <location>
        <begin position="358"/>
        <end position="380"/>
    </location>
</feature>
<feature type="transmembrane region" description="Helical" evidence="1">
    <location>
        <begin position="386"/>
        <end position="404"/>
    </location>
</feature>
<evidence type="ECO:0000313" key="2">
    <source>
        <dbReference type="EMBL" id="CAL61624.1"/>
    </source>
</evidence>
<dbReference type="PANTHER" id="PTHR30569:SF0">
    <property type="entry name" value="CYTOSINE PERMEASE"/>
    <property type="match status" value="1"/>
</dbReference>
<dbReference type="AlphaFoldDB" id="A4G537"/>
<dbReference type="Proteomes" id="UP000006697">
    <property type="component" value="Chromosome"/>
</dbReference>
<dbReference type="InterPro" id="IPR030191">
    <property type="entry name" value="CodB"/>
</dbReference>
<dbReference type="KEGG" id="har:HEAR1453"/>
<dbReference type="GO" id="GO:0016301">
    <property type="term" value="F:kinase activity"/>
    <property type="evidence" value="ECO:0007669"/>
    <property type="project" value="UniProtKB-KW"/>
</dbReference>
<feature type="transmembrane region" description="Helical" evidence="1">
    <location>
        <begin position="175"/>
        <end position="194"/>
    </location>
</feature>
<feature type="transmembrane region" description="Helical" evidence="1">
    <location>
        <begin position="454"/>
        <end position="478"/>
    </location>
</feature>
<reference evidence="2 3" key="1">
    <citation type="journal article" date="2007" name="PLoS Genet.">
        <title>A tale of two oxidation states: bacterial colonization of arsenic-rich environments.</title>
        <authorList>
            <person name="Muller D."/>
            <person name="Medigue C."/>
            <person name="Koechler S."/>
            <person name="Barbe V."/>
            <person name="Barakat M."/>
            <person name="Talla E."/>
            <person name="Bonnefoy V."/>
            <person name="Krin E."/>
            <person name="Arsene-Ploetze F."/>
            <person name="Carapito C."/>
            <person name="Chandler M."/>
            <person name="Cournoyer B."/>
            <person name="Cruveiller S."/>
            <person name="Dossat C."/>
            <person name="Duval S."/>
            <person name="Heymann M."/>
            <person name="Leize E."/>
            <person name="Lieutaud A."/>
            <person name="Lievremont D."/>
            <person name="Makita Y."/>
            <person name="Mangenot S."/>
            <person name="Nitschke W."/>
            <person name="Ortet P."/>
            <person name="Perdrial N."/>
            <person name="Schoepp B."/>
            <person name="Siguier N."/>
            <person name="Simeonova D.D."/>
            <person name="Rouy Z."/>
            <person name="Segurens B."/>
            <person name="Turlin E."/>
            <person name="Vallenet D."/>
            <person name="Van Dorsselaer A."/>
            <person name="Weiss S."/>
            <person name="Weissenbach J."/>
            <person name="Lett M.C."/>
            <person name="Danchin A."/>
            <person name="Bertin P.N."/>
        </authorList>
    </citation>
    <scope>NUCLEOTIDE SEQUENCE [LARGE SCALE GENOMIC DNA]</scope>
    <source>
        <strain evidence="3">ULPAs1</strain>
    </source>
</reference>